<keyword evidence="1" id="KW-0732">Signal</keyword>
<feature type="signal peptide" evidence="1">
    <location>
        <begin position="1"/>
        <end position="19"/>
    </location>
</feature>
<feature type="chain" id="PRO_5042044600" evidence="1">
    <location>
        <begin position="20"/>
        <end position="365"/>
    </location>
</feature>
<evidence type="ECO:0000313" key="3">
    <source>
        <dbReference type="Proteomes" id="UP001279734"/>
    </source>
</evidence>
<proteinExistence type="predicted"/>
<sequence>MLEVLRFTLFILLGVECSGCPLCWVMQSGQDAISICSVGCLTGMFRATYRMWCCHIVGCKIWPVLVGLKDPMLLVLDRGFLTPELLWFHSREVYLVTFPSLVFVEAVSCEGCSVWTVWRWTLATVVRVLLPGIRLKAGGLLPALQPVAPNDRGRCSAVVESMAVDFLANAGSRCFIAVGMMEGCFVLVLLRSGLCRRIVFATVVGFCGWNDLVRVSGVSKFRSDRFWDGVDWCELWPLWHLSGVLFDFRVPEWLFGSGAIAGSVVLIAALSLAGQSAGPGCLLKPAPCRPVGAKKDQHVMVCRGLLRLYCIARGPVWKWEYCVLQKAVLDFHCYSGWTPMNLTLAAYLQCSKLPAVLWVKLLGWH</sequence>
<name>A0AAD3XTG0_NEPGR</name>
<evidence type="ECO:0000256" key="1">
    <source>
        <dbReference type="SAM" id="SignalP"/>
    </source>
</evidence>
<comment type="caution">
    <text evidence="2">The sequence shown here is derived from an EMBL/GenBank/DDBJ whole genome shotgun (WGS) entry which is preliminary data.</text>
</comment>
<accession>A0AAD3XTG0</accession>
<dbReference type="EMBL" id="BSYO01000017">
    <property type="protein sequence ID" value="GMH16932.1"/>
    <property type="molecule type" value="Genomic_DNA"/>
</dbReference>
<evidence type="ECO:0000313" key="2">
    <source>
        <dbReference type="EMBL" id="GMH16932.1"/>
    </source>
</evidence>
<protein>
    <submittedName>
        <fullName evidence="2">Uncharacterized protein</fullName>
    </submittedName>
</protein>
<dbReference type="Proteomes" id="UP001279734">
    <property type="component" value="Unassembled WGS sequence"/>
</dbReference>
<reference evidence="2" key="1">
    <citation type="submission" date="2023-05" db="EMBL/GenBank/DDBJ databases">
        <title>Nepenthes gracilis genome sequencing.</title>
        <authorList>
            <person name="Fukushima K."/>
        </authorList>
    </citation>
    <scope>NUCLEOTIDE SEQUENCE</scope>
    <source>
        <strain evidence="2">SING2019-196</strain>
    </source>
</reference>
<dbReference type="AlphaFoldDB" id="A0AAD3XTG0"/>
<organism evidence="2 3">
    <name type="scientific">Nepenthes gracilis</name>
    <name type="common">Slender pitcher plant</name>
    <dbReference type="NCBI Taxonomy" id="150966"/>
    <lineage>
        <taxon>Eukaryota</taxon>
        <taxon>Viridiplantae</taxon>
        <taxon>Streptophyta</taxon>
        <taxon>Embryophyta</taxon>
        <taxon>Tracheophyta</taxon>
        <taxon>Spermatophyta</taxon>
        <taxon>Magnoliopsida</taxon>
        <taxon>eudicotyledons</taxon>
        <taxon>Gunneridae</taxon>
        <taxon>Pentapetalae</taxon>
        <taxon>Caryophyllales</taxon>
        <taxon>Nepenthaceae</taxon>
        <taxon>Nepenthes</taxon>
    </lineage>
</organism>
<keyword evidence="3" id="KW-1185">Reference proteome</keyword>
<gene>
    <name evidence="2" type="ORF">Nepgr_018773</name>
</gene>